<dbReference type="NCBIfam" id="TIGR00875">
    <property type="entry name" value="fsa_talC_mipB"/>
    <property type="match status" value="1"/>
</dbReference>
<dbReference type="GO" id="GO:0006098">
    <property type="term" value="P:pentose-phosphate shunt"/>
    <property type="evidence" value="ECO:0007669"/>
    <property type="project" value="UniProtKB-UniRule"/>
</dbReference>
<keyword evidence="5 9" id="KW-0808">Transferase</keyword>
<dbReference type="CDD" id="cd00956">
    <property type="entry name" value="Transaldolase_FSA"/>
    <property type="match status" value="1"/>
</dbReference>
<sequence>MKIFLDTANLEEIKTAADWGIIDGVTTNPTLVAREGVPFHERVKEICEVVKGPVSAEVTALDYQGMVKEARELAKLSEYVVVKIPMTPDGIKAVKKLSGEGIKTNVTLIFSPSQALLAMKAGATYISPFVGRLDDISNEGMKIVEEILQIIYNYDFDTEVIVASVRHPMHIVEAALLGAHIVTTPFKSLQALFRHPLTDIGIERFMNDWKKYKEQF</sequence>
<comment type="subcellular location">
    <subcellularLocation>
        <location evidence="1 9">Cytoplasm</location>
    </subcellularLocation>
</comment>
<dbReference type="InterPro" id="IPR018225">
    <property type="entry name" value="Transaldolase_AS"/>
</dbReference>
<dbReference type="PANTHER" id="PTHR10683">
    <property type="entry name" value="TRANSALDOLASE"/>
    <property type="match status" value="1"/>
</dbReference>
<dbReference type="FunFam" id="3.20.20.70:FF:000018">
    <property type="entry name" value="Probable transaldolase"/>
    <property type="match status" value="1"/>
</dbReference>
<dbReference type="PROSITE" id="PS01054">
    <property type="entry name" value="TRANSALDOLASE_1"/>
    <property type="match status" value="1"/>
</dbReference>
<evidence type="ECO:0000256" key="6">
    <source>
        <dbReference type="ARBA" id="ARBA00023126"/>
    </source>
</evidence>
<dbReference type="SUPFAM" id="SSF51569">
    <property type="entry name" value="Aldolase"/>
    <property type="match status" value="1"/>
</dbReference>
<dbReference type="OrthoDB" id="9807051at2"/>
<evidence type="ECO:0000313" key="10">
    <source>
        <dbReference type="EMBL" id="OAA29458.1"/>
    </source>
</evidence>
<keyword evidence="4 9" id="KW-0963">Cytoplasm</keyword>
<evidence type="ECO:0000256" key="9">
    <source>
        <dbReference type="HAMAP-Rule" id="MF_00494"/>
    </source>
</evidence>
<dbReference type="GO" id="GO:0005737">
    <property type="term" value="C:cytoplasm"/>
    <property type="evidence" value="ECO:0007669"/>
    <property type="project" value="UniProtKB-SubCell"/>
</dbReference>
<dbReference type="InterPro" id="IPR022999">
    <property type="entry name" value="Transaldolase_3B"/>
</dbReference>
<dbReference type="AlphaFoldDB" id="A0A176JZF3"/>
<dbReference type="EC" id="2.2.1.2" evidence="9"/>
<comment type="caution">
    <text evidence="10">The sequence shown here is derived from an EMBL/GenBank/DDBJ whole genome shotgun (WGS) entry which is preliminary data.</text>
</comment>
<comment type="pathway">
    <text evidence="2 9">Carbohydrate degradation; pentose phosphate pathway; D-glyceraldehyde 3-phosphate and beta-D-fructose 6-phosphate from D-ribose 5-phosphate and D-xylulose 5-phosphate (non-oxidative stage): step 2/3.</text>
</comment>
<dbReference type="GO" id="GO:0005975">
    <property type="term" value="P:carbohydrate metabolic process"/>
    <property type="evidence" value="ECO:0007669"/>
    <property type="project" value="InterPro"/>
</dbReference>
<dbReference type="Proteomes" id="UP000077339">
    <property type="component" value="Unassembled WGS sequence"/>
</dbReference>
<comment type="function">
    <text evidence="9">Transaldolase is important for the balance of metabolites in the pentose-phosphate pathway.</text>
</comment>
<gene>
    <name evidence="9" type="primary">tal</name>
    <name evidence="10" type="ORF">AT15_01945</name>
</gene>
<dbReference type="PATRIC" id="fig|1453497.3.peg.387"/>
<dbReference type="Pfam" id="PF00923">
    <property type="entry name" value="TAL_FSA"/>
    <property type="match status" value="1"/>
</dbReference>
<dbReference type="UniPathway" id="UPA00115">
    <property type="reaction ID" value="UER00414"/>
</dbReference>
<dbReference type="GO" id="GO:0016832">
    <property type="term" value="F:aldehyde-lyase activity"/>
    <property type="evidence" value="ECO:0007669"/>
    <property type="project" value="InterPro"/>
</dbReference>
<accession>A0A176JZF3</accession>
<dbReference type="InterPro" id="IPR033919">
    <property type="entry name" value="TSA/FSA_arc/bac"/>
</dbReference>
<dbReference type="GO" id="GO:0004801">
    <property type="term" value="F:transaldolase activity"/>
    <property type="evidence" value="ECO:0007669"/>
    <property type="project" value="UniProtKB-UniRule"/>
</dbReference>
<dbReference type="HAMAP" id="MF_00494">
    <property type="entry name" value="Transaldolase_3b"/>
    <property type="match status" value="1"/>
</dbReference>
<evidence type="ECO:0000313" key="11">
    <source>
        <dbReference type="Proteomes" id="UP000077339"/>
    </source>
</evidence>
<keyword evidence="11" id="KW-1185">Reference proteome</keyword>
<evidence type="ECO:0000256" key="7">
    <source>
        <dbReference type="ARBA" id="ARBA00023270"/>
    </source>
</evidence>
<dbReference type="STRING" id="1453497.AT15_01945"/>
<comment type="catalytic activity">
    <reaction evidence="8 9">
        <text>D-sedoheptulose 7-phosphate + D-glyceraldehyde 3-phosphate = D-erythrose 4-phosphate + beta-D-fructose 6-phosphate</text>
        <dbReference type="Rhea" id="RHEA:17053"/>
        <dbReference type="ChEBI" id="CHEBI:16897"/>
        <dbReference type="ChEBI" id="CHEBI:57483"/>
        <dbReference type="ChEBI" id="CHEBI:57634"/>
        <dbReference type="ChEBI" id="CHEBI:59776"/>
        <dbReference type="EC" id="2.2.1.2"/>
    </reaction>
</comment>
<dbReference type="InterPro" id="IPR013785">
    <property type="entry name" value="Aldolase_TIM"/>
</dbReference>
<proteinExistence type="inferred from homology"/>
<dbReference type="PANTHER" id="PTHR10683:SF40">
    <property type="entry name" value="FRUCTOSE-6-PHOSPHATE ALDOLASE 1-RELATED"/>
    <property type="match status" value="1"/>
</dbReference>
<evidence type="ECO:0000256" key="8">
    <source>
        <dbReference type="ARBA" id="ARBA00048810"/>
    </source>
</evidence>
<dbReference type="EMBL" id="JFHK01000018">
    <property type="protein sequence ID" value="OAA29458.1"/>
    <property type="molecule type" value="Genomic_DNA"/>
</dbReference>
<evidence type="ECO:0000256" key="4">
    <source>
        <dbReference type="ARBA" id="ARBA00022490"/>
    </source>
</evidence>
<evidence type="ECO:0000256" key="3">
    <source>
        <dbReference type="ARBA" id="ARBA00005740"/>
    </source>
</evidence>
<feature type="active site" description="Schiff-base intermediate with substrate" evidence="9">
    <location>
        <position position="83"/>
    </location>
</feature>
<dbReference type="Gene3D" id="3.20.20.70">
    <property type="entry name" value="Aldolase class I"/>
    <property type="match status" value="1"/>
</dbReference>
<protein>
    <recommendedName>
        <fullName evidence="9">Probable transaldolase</fullName>
        <ecNumber evidence="9">2.2.1.2</ecNumber>
    </recommendedName>
</protein>
<dbReference type="InterPro" id="IPR004731">
    <property type="entry name" value="Transaldolase_3B/F6P_aldolase"/>
</dbReference>
<comment type="similarity">
    <text evidence="3 9">Belongs to the transaldolase family. Type 3B subfamily.</text>
</comment>
<evidence type="ECO:0000256" key="2">
    <source>
        <dbReference type="ARBA" id="ARBA00004857"/>
    </source>
</evidence>
<evidence type="ECO:0000256" key="1">
    <source>
        <dbReference type="ARBA" id="ARBA00004496"/>
    </source>
</evidence>
<keyword evidence="7 9" id="KW-0704">Schiff base</keyword>
<dbReference type="RefSeq" id="WP_068348132.1">
    <property type="nucleotide sequence ID" value="NZ_JFHK01000018.1"/>
</dbReference>
<dbReference type="InterPro" id="IPR001585">
    <property type="entry name" value="TAL/FSA"/>
</dbReference>
<reference evidence="10 11" key="1">
    <citation type="submission" date="2014-02" db="EMBL/GenBank/DDBJ databases">
        <title>Kosmotoga genome sequencing.</title>
        <authorList>
            <person name="Pollo S.M."/>
            <person name="Charchuk R."/>
            <person name="Nesbo C.L."/>
        </authorList>
    </citation>
    <scope>NUCLEOTIDE SEQUENCE [LARGE SCALE GENOMIC DNA]</scope>
    <source>
        <strain evidence="10 11">S304</strain>
    </source>
</reference>
<evidence type="ECO:0000256" key="5">
    <source>
        <dbReference type="ARBA" id="ARBA00022679"/>
    </source>
</evidence>
<dbReference type="PROSITE" id="PS00958">
    <property type="entry name" value="TRANSALDOLASE_2"/>
    <property type="match status" value="1"/>
</dbReference>
<organism evidence="10 11">
    <name type="scientific">Kosmotoga arenicorallina S304</name>
    <dbReference type="NCBI Taxonomy" id="1453497"/>
    <lineage>
        <taxon>Bacteria</taxon>
        <taxon>Thermotogati</taxon>
        <taxon>Thermotogota</taxon>
        <taxon>Thermotogae</taxon>
        <taxon>Kosmotogales</taxon>
        <taxon>Kosmotogaceae</taxon>
        <taxon>Kosmotoga</taxon>
    </lineage>
</organism>
<name>A0A176JZF3_9BACT</name>
<keyword evidence="6 9" id="KW-0570">Pentose shunt</keyword>